<organism evidence="2 3">
    <name type="scientific">Haloarcula onubensis</name>
    <dbReference type="NCBI Taxonomy" id="2950539"/>
    <lineage>
        <taxon>Archaea</taxon>
        <taxon>Methanobacteriati</taxon>
        <taxon>Methanobacteriota</taxon>
        <taxon>Stenosarchaea group</taxon>
        <taxon>Halobacteria</taxon>
        <taxon>Halobacteriales</taxon>
        <taxon>Haloarculaceae</taxon>
        <taxon>Haloarcula</taxon>
    </lineage>
</organism>
<dbReference type="EMBL" id="JAMQOS010000012">
    <property type="protein sequence ID" value="MDS0284765.1"/>
    <property type="molecule type" value="Genomic_DNA"/>
</dbReference>
<comment type="caution">
    <text evidence="2">The sequence shown here is derived from an EMBL/GenBank/DDBJ whole genome shotgun (WGS) entry which is preliminary data.</text>
</comment>
<feature type="compositionally biased region" description="Acidic residues" evidence="1">
    <location>
        <begin position="24"/>
        <end position="60"/>
    </location>
</feature>
<feature type="region of interest" description="Disordered" evidence="1">
    <location>
        <begin position="23"/>
        <end position="60"/>
    </location>
</feature>
<keyword evidence="3" id="KW-1185">Reference proteome</keyword>
<proteinExistence type="predicted"/>
<gene>
    <name evidence="2" type="ORF">NDI86_21925</name>
</gene>
<evidence type="ECO:0000313" key="2">
    <source>
        <dbReference type="EMBL" id="MDS0284765.1"/>
    </source>
</evidence>
<reference evidence="2 3" key="1">
    <citation type="submission" date="2022-06" db="EMBL/GenBank/DDBJ databases">
        <title>Halomicroarcula sp. a new haloarchaeum isolate from saline soil.</title>
        <authorList>
            <person name="Strakova D."/>
            <person name="Galisteo C."/>
            <person name="Sanchez-Porro C."/>
            <person name="Ventosa A."/>
        </authorList>
    </citation>
    <scope>NUCLEOTIDE SEQUENCE [LARGE SCALE GENOMIC DNA]</scope>
    <source>
        <strain evidence="2 3">S3CR25-11</strain>
    </source>
</reference>
<evidence type="ECO:0000313" key="3">
    <source>
        <dbReference type="Proteomes" id="UP001268864"/>
    </source>
</evidence>
<dbReference type="Proteomes" id="UP001268864">
    <property type="component" value="Unassembled WGS sequence"/>
</dbReference>
<evidence type="ECO:0000256" key="1">
    <source>
        <dbReference type="SAM" id="MobiDB-lite"/>
    </source>
</evidence>
<dbReference type="RefSeq" id="WP_310902430.1">
    <property type="nucleotide sequence ID" value="NZ_JAMQOS010000012.1"/>
</dbReference>
<protein>
    <submittedName>
        <fullName evidence="2">Uncharacterized protein</fullName>
    </submittedName>
</protein>
<name>A0ABU2FVH8_9EURY</name>
<sequence length="60" mass="6858">MAQLAVEFDLSCHDIERLWRLIEDSQEDGDGQEDDREGEDDDQDGQDDETATLDQWGDGE</sequence>
<accession>A0ABU2FVH8</accession>